<dbReference type="PROSITE" id="PS50048">
    <property type="entry name" value="ZN2_CY6_FUNGAL_2"/>
    <property type="match status" value="1"/>
</dbReference>
<evidence type="ECO:0000256" key="3">
    <source>
        <dbReference type="ARBA" id="ARBA00023015"/>
    </source>
</evidence>
<evidence type="ECO:0000256" key="2">
    <source>
        <dbReference type="ARBA" id="ARBA00022723"/>
    </source>
</evidence>
<comment type="caution">
    <text evidence="9">The sequence shown here is derived from an EMBL/GenBank/DDBJ whole genome shotgun (WGS) entry which is preliminary data.</text>
</comment>
<dbReference type="SMART" id="SM00066">
    <property type="entry name" value="GAL4"/>
    <property type="match status" value="1"/>
</dbReference>
<evidence type="ECO:0000313" key="10">
    <source>
        <dbReference type="Proteomes" id="UP001446871"/>
    </source>
</evidence>
<protein>
    <recommendedName>
        <fullName evidence="8">Zn(2)-C6 fungal-type domain-containing protein</fullName>
    </recommendedName>
</protein>
<keyword evidence="6" id="KW-0539">Nucleus</keyword>
<keyword evidence="5" id="KW-0804">Transcription</keyword>
<dbReference type="Pfam" id="PF00172">
    <property type="entry name" value="Zn_clus"/>
    <property type="match status" value="1"/>
</dbReference>
<keyword evidence="3" id="KW-0805">Transcription regulation</keyword>
<dbReference type="Pfam" id="PF04082">
    <property type="entry name" value="Fungal_trans"/>
    <property type="match status" value="1"/>
</dbReference>
<comment type="subcellular location">
    <subcellularLocation>
        <location evidence="1">Nucleus</location>
    </subcellularLocation>
</comment>
<dbReference type="InterPro" id="IPR001138">
    <property type="entry name" value="Zn2Cys6_DnaBD"/>
</dbReference>
<dbReference type="CDD" id="cd12148">
    <property type="entry name" value="fungal_TF_MHR"/>
    <property type="match status" value="1"/>
</dbReference>
<evidence type="ECO:0000313" key="9">
    <source>
        <dbReference type="EMBL" id="KAK8068601.1"/>
    </source>
</evidence>
<proteinExistence type="predicted"/>
<dbReference type="InterPro" id="IPR050815">
    <property type="entry name" value="TF_fung"/>
</dbReference>
<dbReference type="Gene3D" id="4.10.240.10">
    <property type="entry name" value="Zn(2)-C6 fungal-type DNA-binding domain"/>
    <property type="match status" value="1"/>
</dbReference>
<evidence type="ECO:0000256" key="7">
    <source>
        <dbReference type="SAM" id="MobiDB-lite"/>
    </source>
</evidence>
<dbReference type="PANTHER" id="PTHR47338:SF3">
    <property type="entry name" value="C6 FINGER DOMAIN TRANSCRIPTION FACTOR DBAA-RELATED"/>
    <property type="match status" value="1"/>
</dbReference>
<gene>
    <name evidence="9" type="ORF">PG996_007713</name>
</gene>
<evidence type="ECO:0000256" key="5">
    <source>
        <dbReference type="ARBA" id="ARBA00023163"/>
    </source>
</evidence>
<evidence type="ECO:0000256" key="1">
    <source>
        <dbReference type="ARBA" id="ARBA00004123"/>
    </source>
</evidence>
<organism evidence="9 10">
    <name type="scientific">Apiospora saccharicola</name>
    <dbReference type="NCBI Taxonomy" id="335842"/>
    <lineage>
        <taxon>Eukaryota</taxon>
        <taxon>Fungi</taxon>
        <taxon>Dikarya</taxon>
        <taxon>Ascomycota</taxon>
        <taxon>Pezizomycotina</taxon>
        <taxon>Sordariomycetes</taxon>
        <taxon>Xylariomycetidae</taxon>
        <taxon>Amphisphaeriales</taxon>
        <taxon>Apiosporaceae</taxon>
        <taxon>Apiospora</taxon>
    </lineage>
</organism>
<name>A0ABR1VE67_9PEZI</name>
<feature type="region of interest" description="Disordered" evidence="7">
    <location>
        <begin position="1"/>
        <end position="33"/>
    </location>
</feature>
<dbReference type="InterPro" id="IPR007219">
    <property type="entry name" value="XnlR_reg_dom"/>
</dbReference>
<evidence type="ECO:0000256" key="4">
    <source>
        <dbReference type="ARBA" id="ARBA00023125"/>
    </source>
</evidence>
<dbReference type="PROSITE" id="PS00463">
    <property type="entry name" value="ZN2_CY6_FUNGAL_1"/>
    <property type="match status" value="1"/>
</dbReference>
<reference evidence="9 10" key="1">
    <citation type="submission" date="2023-01" db="EMBL/GenBank/DDBJ databases">
        <title>Analysis of 21 Apiospora genomes using comparative genomics revels a genus with tremendous synthesis potential of carbohydrate active enzymes and secondary metabolites.</title>
        <authorList>
            <person name="Sorensen T."/>
        </authorList>
    </citation>
    <scope>NUCLEOTIDE SEQUENCE [LARGE SCALE GENOMIC DNA]</scope>
    <source>
        <strain evidence="9 10">CBS 83171</strain>
    </source>
</reference>
<dbReference type="PANTHER" id="PTHR47338">
    <property type="entry name" value="ZN(II)2CYS6 TRANSCRIPTION FACTOR (EUROFUNG)-RELATED"/>
    <property type="match status" value="1"/>
</dbReference>
<dbReference type="SUPFAM" id="SSF57701">
    <property type="entry name" value="Zn2/Cys6 DNA-binding domain"/>
    <property type="match status" value="1"/>
</dbReference>
<evidence type="ECO:0000259" key="8">
    <source>
        <dbReference type="PROSITE" id="PS50048"/>
    </source>
</evidence>
<dbReference type="InterPro" id="IPR036864">
    <property type="entry name" value="Zn2-C6_fun-type_DNA-bd_sf"/>
</dbReference>
<feature type="compositionally biased region" description="Low complexity" evidence="7">
    <location>
        <begin position="18"/>
        <end position="31"/>
    </location>
</feature>
<keyword evidence="4" id="KW-0238">DNA-binding</keyword>
<accession>A0ABR1VE67</accession>
<keyword evidence="10" id="KW-1185">Reference proteome</keyword>
<keyword evidence="2" id="KW-0479">Metal-binding</keyword>
<dbReference type="EMBL" id="JAQQWM010000004">
    <property type="protein sequence ID" value="KAK8068601.1"/>
    <property type="molecule type" value="Genomic_DNA"/>
</dbReference>
<feature type="region of interest" description="Disordered" evidence="7">
    <location>
        <begin position="104"/>
        <end position="167"/>
    </location>
</feature>
<evidence type="ECO:0000256" key="6">
    <source>
        <dbReference type="ARBA" id="ARBA00023242"/>
    </source>
</evidence>
<dbReference type="Proteomes" id="UP001446871">
    <property type="component" value="Unassembled WGS sequence"/>
</dbReference>
<sequence>MESINVSSPTPSRHRRQTSSQSSGTSRPSRQLPGLACEECRRRKLRCDRRTPSCRSCLETGVVCVMPTTCPPRGPKKGHLRSLRERIGKLTSFLHTPAALESRLEKQNGQTSSHHSQSDSDDGSERDPATPPQFLPEPQHEPPNYGYNAPMSTGMPATPPQSTMTPPATSIAWASPMIDPSLIFMEDTMDNSCFNLQANTPNLNDLPLPVGLQLTPLVCTDLDHLFFDRVHAFVPMIHKGLYRSWTKQMGKSKKQICLQYAMWTMAATHSSQFQTLRDGLYSETRRVLDNLELEPSEQGVLSLEYTQAWLLIAVYEWTHNDYHRSLTSAGRAFRSVQLMRLHDLDDGAAAASASWTTDWVNLESARRTFWVAFVFDCLTAIHGEVPLTFNEPELRTRLPVPEAQFSTGRGPVAMPFLFDILGRSGYQGVGYTSDVSSTSPLVESILAASLCGQNITHKTWSRMEQGYGGEMVTQEFCHRHQWLDSLVTSRIESLGADVSFLTDPLLILAALVAHMNVLILGEVIDSMSVHTEMSHALRTQQEQKSVLAAEQMSKLATAVSHLDRSQSHFFTSIPLSIAAKFYMLHPVSDEDCSPRLQTICGVLQNMSGNNNPAHDIQLPGVDPGAY</sequence>
<feature type="domain" description="Zn(2)-C6 fungal-type" evidence="8">
    <location>
        <begin position="36"/>
        <end position="66"/>
    </location>
</feature>